<dbReference type="PANTHER" id="PTHR44591">
    <property type="entry name" value="STRESS RESPONSE REGULATOR PROTEIN 1"/>
    <property type="match status" value="1"/>
</dbReference>
<dbReference type="Proteomes" id="UP001593940">
    <property type="component" value="Unassembled WGS sequence"/>
</dbReference>
<dbReference type="InterPro" id="IPR011006">
    <property type="entry name" value="CheY-like_superfamily"/>
</dbReference>
<comment type="caution">
    <text evidence="6">The sequence shown here is derived from an EMBL/GenBank/DDBJ whole genome shotgun (WGS) entry which is preliminary data.</text>
</comment>
<sequence length="125" mass="13701">MSKTPGLVIVVDDDDAVRRSLKFALEMEGLNVRLYESGDALLADGDLPVSGCLVIDYYMPAMDGVELIDRLRHRSVRLPAILITARATKDLRRRAARSGFREVLEKPLEDGALIDSIHGALAVLA</sequence>
<evidence type="ECO:0000256" key="2">
    <source>
        <dbReference type="ARBA" id="ARBA00023015"/>
    </source>
</evidence>
<evidence type="ECO:0000256" key="3">
    <source>
        <dbReference type="ARBA" id="ARBA00023163"/>
    </source>
</evidence>
<dbReference type="Pfam" id="PF00072">
    <property type="entry name" value="Response_reg"/>
    <property type="match status" value="1"/>
</dbReference>
<proteinExistence type="predicted"/>
<dbReference type="SMART" id="SM00448">
    <property type="entry name" value="REC"/>
    <property type="match status" value="1"/>
</dbReference>
<dbReference type="RefSeq" id="WP_203271204.1">
    <property type="nucleotide sequence ID" value="NZ_JAFBID010000010.1"/>
</dbReference>
<keyword evidence="1 4" id="KW-0597">Phosphoprotein</keyword>
<evidence type="ECO:0000256" key="1">
    <source>
        <dbReference type="ARBA" id="ARBA00022553"/>
    </source>
</evidence>
<dbReference type="InterPro" id="IPR001789">
    <property type="entry name" value="Sig_transdc_resp-reg_receiver"/>
</dbReference>
<feature type="modified residue" description="4-aspartylphosphate" evidence="4">
    <location>
        <position position="56"/>
    </location>
</feature>
<evidence type="ECO:0000313" key="7">
    <source>
        <dbReference type="Proteomes" id="UP001593940"/>
    </source>
</evidence>
<dbReference type="EMBL" id="JBHOMY010000120">
    <property type="protein sequence ID" value="MFC1460007.1"/>
    <property type="molecule type" value="Genomic_DNA"/>
</dbReference>
<dbReference type="Gene3D" id="3.40.50.2300">
    <property type="match status" value="1"/>
</dbReference>
<evidence type="ECO:0000256" key="4">
    <source>
        <dbReference type="PROSITE-ProRule" id="PRU00169"/>
    </source>
</evidence>
<protein>
    <submittedName>
        <fullName evidence="6">Response regulator transcription factor</fullName>
    </submittedName>
</protein>
<accession>A0ABV6YG74</accession>
<keyword evidence="3" id="KW-0804">Transcription</keyword>
<keyword evidence="7" id="KW-1185">Reference proteome</keyword>
<reference evidence="6 7" key="1">
    <citation type="submission" date="2024-09" db="EMBL/GenBank/DDBJ databases">
        <title>Nodulacao em especies de Leguminosae Basais da Amazonia e Caracterizacao dos Rizobios e Bacterias Associadas aos Nodulos.</title>
        <authorList>
            <person name="Jambeiro I.C.A."/>
            <person name="Lopes I.S."/>
            <person name="Aguiar E.R.G.R."/>
            <person name="Santos A.F.J."/>
            <person name="Dos Santos J.M.F."/>
            <person name="Gross E."/>
        </authorList>
    </citation>
    <scope>NUCLEOTIDE SEQUENCE [LARGE SCALE GENOMIC DNA]</scope>
    <source>
        <strain evidence="6 7">BRUESC1165</strain>
    </source>
</reference>
<evidence type="ECO:0000259" key="5">
    <source>
        <dbReference type="PROSITE" id="PS50110"/>
    </source>
</evidence>
<feature type="domain" description="Response regulatory" evidence="5">
    <location>
        <begin position="7"/>
        <end position="121"/>
    </location>
</feature>
<dbReference type="PROSITE" id="PS50110">
    <property type="entry name" value="RESPONSE_REGULATORY"/>
    <property type="match status" value="1"/>
</dbReference>
<organism evidence="6 7">
    <name type="scientific">Microvirga arabica</name>
    <dbReference type="NCBI Taxonomy" id="1128671"/>
    <lineage>
        <taxon>Bacteria</taxon>
        <taxon>Pseudomonadati</taxon>
        <taxon>Pseudomonadota</taxon>
        <taxon>Alphaproteobacteria</taxon>
        <taxon>Hyphomicrobiales</taxon>
        <taxon>Methylobacteriaceae</taxon>
        <taxon>Microvirga</taxon>
    </lineage>
</organism>
<dbReference type="PANTHER" id="PTHR44591:SF3">
    <property type="entry name" value="RESPONSE REGULATORY DOMAIN-CONTAINING PROTEIN"/>
    <property type="match status" value="1"/>
</dbReference>
<dbReference type="SUPFAM" id="SSF52172">
    <property type="entry name" value="CheY-like"/>
    <property type="match status" value="1"/>
</dbReference>
<keyword evidence="2" id="KW-0805">Transcription regulation</keyword>
<dbReference type="InterPro" id="IPR050595">
    <property type="entry name" value="Bact_response_regulator"/>
</dbReference>
<name>A0ABV6YG74_9HYPH</name>
<gene>
    <name evidence="6" type="ORF">ACETIH_25550</name>
</gene>
<evidence type="ECO:0000313" key="6">
    <source>
        <dbReference type="EMBL" id="MFC1460007.1"/>
    </source>
</evidence>